<dbReference type="InterPro" id="IPR032691">
    <property type="entry name" value="Mon2/Sec7/BIG1-like_HUS"/>
</dbReference>
<dbReference type="Pfam" id="PF16206">
    <property type="entry name" value="Mon2_C"/>
    <property type="match status" value="1"/>
</dbReference>
<organism evidence="8 9">
    <name type="scientific">Clathrospora elynae</name>
    <dbReference type="NCBI Taxonomy" id="706981"/>
    <lineage>
        <taxon>Eukaryota</taxon>
        <taxon>Fungi</taxon>
        <taxon>Dikarya</taxon>
        <taxon>Ascomycota</taxon>
        <taxon>Pezizomycotina</taxon>
        <taxon>Dothideomycetes</taxon>
        <taxon>Pleosporomycetidae</taxon>
        <taxon>Pleosporales</taxon>
        <taxon>Diademaceae</taxon>
        <taxon>Clathrospora</taxon>
    </lineage>
</organism>
<keyword evidence="9" id="KW-1185">Reference proteome</keyword>
<feature type="domain" description="Mon2 C-terminal" evidence="6">
    <location>
        <begin position="1056"/>
        <end position="1257"/>
    </location>
</feature>
<evidence type="ECO:0000259" key="7">
    <source>
        <dbReference type="Pfam" id="PF16213"/>
    </source>
</evidence>
<gene>
    <name evidence="8" type="ORF">EJ02DRAFT_262432</name>
</gene>
<evidence type="ECO:0000256" key="2">
    <source>
        <dbReference type="ARBA" id="ARBA00022448"/>
    </source>
</evidence>
<dbReference type="PANTHER" id="PTHR10663">
    <property type="entry name" value="GUANYL-NUCLEOTIDE EXCHANGE FACTOR"/>
    <property type="match status" value="1"/>
</dbReference>
<accession>A0A6A5T0R1</accession>
<name>A0A6A5T0R1_9PLEO</name>
<evidence type="ECO:0000256" key="4">
    <source>
        <dbReference type="SAM" id="MobiDB-lite"/>
    </source>
</evidence>
<dbReference type="GO" id="GO:0005794">
    <property type="term" value="C:Golgi apparatus"/>
    <property type="evidence" value="ECO:0007669"/>
    <property type="project" value="UniProtKB-ARBA"/>
</dbReference>
<sequence>MTGQEPPGSHVARGVSFGRPVGCDNYTLQHRHDNTDLEFYSHAFPHQHRPDALAHVPRMTAQILAAELGNLIQDSKRKNTELRTAAETALKGLKSLPNTSDAQLSADISRRPHFISPFLIACSTHNAKFASTGVSCLQRLSVSCALPRERLTEVLEAFRECASSSHDIQLKILQALPSLLQNYPADIRGESLSTVLQICSGLQNAKNFAVGNTAAATLQQLVIAVFDRVASEDERALEIPTVTEVKGDDGQVSVRPAANDAYKMLTDLVSLVMGEKTVFMRFSTLPPSSTLELIEAVLSNHNRIMTTHPELVYILRCQLLPLIIRSLSDRLSFAVTVRVIRILHLIIRHHLETLPSECEIALGLLNHMLDPEASQAWKRALCLEVFRSIYADSKLLLTIYTLFDAKSEKKNIFGDNLAAFVRLAIEKPAVIGLGQQSTATTNIEDGKDAVSDQAVAEAGALAGVIGGPVGDSSSTARPFGISTQWSSLKTPCIEHLDKSDPPTLPDTYIYSLVLTCITNISESLAKFVLPMTVHHENRNRKKNKVEDSVDPEIEDASPGPGTRRLSRTQSFRKKTIPVNPLDLTDHPAYAYVQASSTLVDECWPAVLATCSTFLNAALDTDYYRALVRAIQKFTQVAGLLRLSTPRDAFLTTLGKAAVPSNLLLANVSSPRSNAADKPGIFSNAKGLLSVDSLVSQASSMSAEHNRLPSHESSVPSLGPRNLLCLRALLNLAIALGPTLQSAWSIVFETLQVADLVMALSSQTSNRSSGLGSHVDPDGGAERLEAETSAVQAAARRLFESTVDFPNESFCEVLQALCSLLNGTFSFEGGQRTPAASVRPQILHQRRLGSVSGISLQTETNSRDSAFALNKIGELATLNEGRLSQYDPADSGWDIFVTEVVRFSTDGRKATSTRLLAADILARTVRDIAELSMSDEAREVIQARILAALQRQIADLRRHDSAGEGTVSDTDIRVHQIALEALKSVIEQCGESLVAGWGSVIESLMSVFTPNEPSAPAGLNEVETTKASKGRHNYTVEVISRSLARSAFATVNLVCSDFMTAVPDACLSTLLELLHRFCCQKEDLNMSLTAITFFWNVSDFLQSRSDLSSLPTLLKNTEDQEKIRRAVSLHSQEGLMPALWLQVLLSLSSVTTDERVEVRNSAIQTIQRIFESYADQLSSDVWLLCLRIVVFGMVEANLEIQRTVRLQSKNEAHVQQWNETTKSVLQTVSVLSTTYMEKLDTSQLSDAWSELLDHLQQYFDHGSHALGASVFNTVTRVLSHGNNTQRWSTAPLLKTAAVWKSYFDHQEAFQDTHEGNQDAFVAYADAFKAIYRLADESLATNLPSMLANLEACVVVSDEAAYSSDVDTMTALQIRVIDCLSMVKTEDSTLPSYLMQLLSRFITLPYNSFAEAPEKRGPTFVALSKASMTLMKRITTKHIDQKEIYASKAFASAFSSLAKPIQEKYSWQREGKLPTLWQKAGTTAIAILDPGLPHLNSNKEIWGTLVDIAHYVTRARLSVSKDPPSSLEKDEAFDMESFTQLRDLITLPLGSPSLPDNLRRTYTRNLFATSLIHTPLPGELPDITTSPLEALYKIRLGQTAELACTWRPDMSYTCLSEIFSLVAVQDSSPERIKLAQAAAPYLILRSALPLKTYIADHPLRGRMPAPESQRRELLFVLKELGRLRSEPLAIPDAPGVKSKHRRHLHRLYPLLIKAMRVARQDADVFEQLVKLTDMVGDEFGVDDD</sequence>
<dbReference type="Pfam" id="PF12783">
    <property type="entry name" value="Sec7-like_HUS"/>
    <property type="match status" value="1"/>
</dbReference>
<dbReference type="GO" id="GO:0015031">
    <property type="term" value="P:protein transport"/>
    <property type="evidence" value="ECO:0007669"/>
    <property type="project" value="UniProtKB-KW"/>
</dbReference>
<protein>
    <recommendedName>
        <fullName evidence="10">Endosomal peripheral membrane protein-like protein</fullName>
    </recommendedName>
</protein>
<dbReference type="InterPro" id="IPR016024">
    <property type="entry name" value="ARM-type_fold"/>
</dbReference>
<dbReference type="Pfam" id="PF16213">
    <property type="entry name" value="DCB"/>
    <property type="match status" value="1"/>
</dbReference>
<evidence type="ECO:0000256" key="1">
    <source>
        <dbReference type="ARBA" id="ARBA00008144"/>
    </source>
</evidence>
<dbReference type="EMBL" id="ML976005">
    <property type="protein sequence ID" value="KAF1946133.1"/>
    <property type="molecule type" value="Genomic_DNA"/>
</dbReference>
<feature type="domain" description="Mon2/Sec7/BIG1-like HUS" evidence="5">
    <location>
        <begin position="258"/>
        <end position="412"/>
    </location>
</feature>
<dbReference type="OrthoDB" id="294853at2759"/>
<feature type="region of interest" description="Disordered" evidence="4">
    <location>
        <begin position="537"/>
        <end position="567"/>
    </location>
</feature>
<dbReference type="InterPro" id="IPR032629">
    <property type="entry name" value="DCB_dom"/>
</dbReference>
<reference evidence="8" key="1">
    <citation type="journal article" date="2020" name="Stud. Mycol.">
        <title>101 Dothideomycetes genomes: a test case for predicting lifestyles and emergence of pathogens.</title>
        <authorList>
            <person name="Haridas S."/>
            <person name="Albert R."/>
            <person name="Binder M."/>
            <person name="Bloem J."/>
            <person name="Labutti K."/>
            <person name="Salamov A."/>
            <person name="Andreopoulos B."/>
            <person name="Baker S."/>
            <person name="Barry K."/>
            <person name="Bills G."/>
            <person name="Bluhm B."/>
            <person name="Cannon C."/>
            <person name="Castanera R."/>
            <person name="Culley D."/>
            <person name="Daum C."/>
            <person name="Ezra D."/>
            <person name="Gonzalez J."/>
            <person name="Henrissat B."/>
            <person name="Kuo A."/>
            <person name="Liang C."/>
            <person name="Lipzen A."/>
            <person name="Lutzoni F."/>
            <person name="Magnuson J."/>
            <person name="Mondo S."/>
            <person name="Nolan M."/>
            <person name="Ohm R."/>
            <person name="Pangilinan J."/>
            <person name="Park H.-J."/>
            <person name="Ramirez L."/>
            <person name="Alfaro M."/>
            <person name="Sun H."/>
            <person name="Tritt A."/>
            <person name="Yoshinaga Y."/>
            <person name="Zwiers L.-H."/>
            <person name="Turgeon B."/>
            <person name="Goodwin S."/>
            <person name="Spatafora J."/>
            <person name="Crous P."/>
            <person name="Grigoriev I."/>
        </authorList>
    </citation>
    <scope>NUCLEOTIDE SEQUENCE</scope>
    <source>
        <strain evidence="8">CBS 161.51</strain>
    </source>
</reference>
<feature type="domain" description="Mon2/Sec7/BIG1-like dimerisation and cyclophilin-binding" evidence="7">
    <location>
        <begin position="62"/>
        <end position="233"/>
    </location>
</feature>
<dbReference type="PANTHER" id="PTHR10663:SF333">
    <property type="entry name" value="PROTEIN MON2 HOMOLOG"/>
    <property type="match status" value="1"/>
</dbReference>
<keyword evidence="2" id="KW-0813">Transport</keyword>
<dbReference type="SUPFAM" id="SSF48371">
    <property type="entry name" value="ARM repeat"/>
    <property type="match status" value="2"/>
</dbReference>
<evidence type="ECO:0008006" key="10">
    <source>
        <dbReference type="Google" id="ProtNLM"/>
    </source>
</evidence>
<evidence type="ECO:0000313" key="9">
    <source>
        <dbReference type="Proteomes" id="UP000800038"/>
    </source>
</evidence>
<proteinExistence type="inferred from homology"/>
<dbReference type="Proteomes" id="UP000800038">
    <property type="component" value="Unassembled WGS sequence"/>
</dbReference>
<comment type="similarity">
    <text evidence="1">Belongs to the MON2 family.</text>
</comment>
<dbReference type="InterPro" id="IPR032817">
    <property type="entry name" value="Mon2_C"/>
</dbReference>
<keyword evidence="3" id="KW-0653">Protein transport</keyword>
<evidence type="ECO:0000259" key="5">
    <source>
        <dbReference type="Pfam" id="PF12783"/>
    </source>
</evidence>
<evidence type="ECO:0000256" key="3">
    <source>
        <dbReference type="ARBA" id="ARBA00022927"/>
    </source>
</evidence>
<evidence type="ECO:0000259" key="6">
    <source>
        <dbReference type="Pfam" id="PF16206"/>
    </source>
</evidence>
<evidence type="ECO:0000313" key="8">
    <source>
        <dbReference type="EMBL" id="KAF1946133.1"/>
    </source>
</evidence>